<dbReference type="GO" id="GO:0003743">
    <property type="term" value="F:translation initiation factor activity"/>
    <property type="evidence" value="ECO:0007669"/>
    <property type="project" value="UniProtKB-KW"/>
</dbReference>
<sequence length="307" mass="33244">MVDLRSHGIAPVLTVSYRTPVQAPSPAGGGFLSAESINLDAKSPIYNNYRLKPSLLSEQAANPQTRTHAFSLFAANVSKRFCVLLIERWRLQRGFTNPTPKTESARSALSSFTCTLCNKSYSRHPEYEAHISSYDHQHRKRLQDLKQLSRDPNAAEKARRAERKADAEAGLRVLDTPKAASLSTTGTGSGVGSSTGGGGGFKKGGFKSSFTTVKGPVAPAAPTKKNVLGGDDEDSELPEADDESLRRARSQSSKRENMQVDQAESDTDEEYDRNRGMNGGYYNPRNPTGCSPACAGARNVPLETSFI</sequence>
<evidence type="ECO:0000313" key="4">
    <source>
        <dbReference type="EMBL" id="TPR12114.1"/>
    </source>
</evidence>
<comment type="caution">
    <text evidence="4">The sequence shown here is derived from an EMBL/GenBank/DDBJ whole genome shotgun (WGS) entry which is preliminary data.</text>
</comment>
<keyword evidence="4" id="KW-0648">Protein biosynthesis</keyword>
<feature type="compositionally biased region" description="Basic and acidic residues" evidence="2">
    <location>
        <begin position="145"/>
        <end position="169"/>
    </location>
</feature>
<feature type="compositionally biased region" description="Gly residues" evidence="2">
    <location>
        <begin position="187"/>
        <end position="200"/>
    </location>
</feature>
<dbReference type="InterPro" id="IPR013087">
    <property type="entry name" value="Znf_C2H2_type"/>
</dbReference>
<dbReference type="PROSITE" id="PS50157">
    <property type="entry name" value="ZINC_FINGER_C2H2_2"/>
    <property type="match status" value="1"/>
</dbReference>
<evidence type="ECO:0000256" key="2">
    <source>
        <dbReference type="SAM" id="MobiDB-lite"/>
    </source>
</evidence>
<organism evidence="4 5">
    <name type="scientific">Aspergillus niger</name>
    <dbReference type="NCBI Taxonomy" id="5061"/>
    <lineage>
        <taxon>Eukaryota</taxon>
        <taxon>Fungi</taxon>
        <taxon>Dikarya</taxon>
        <taxon>Ascomycota</taxon>
        <taxon>Pezizomycotina</taxon>
        <taxon>Eurotiomycetes</taxon>
        <taxon>Eurotiomycetidae</taxon>
        <taxon>Eurotiales</taxon>
        <taxon>Aspergillaceae</taxon>
        <taxon>Aspergillus</taxon>
        <taxon>Aspergillus subgen. Circumdati</taxon>
    </lineage>
</organism>
<proteinExistence type="predicted"/>
<evidence type="ECO:0000313" key="5">
    <source>
        <dbReference type="Proteomes" id="UP000197666"/>
    </source>
</evidence>
<keyword evidence="4" id="KW-0396">Initiation factor</keyword>
<dbReference type="SUPFAM" id="SSF57667">
    <property type="entry name" value="beta-beta-alpha zinc fingers"/>
    <property type="match status" value="1"/>
</dbReference>
<feature type="region of interest" description="Disordered" evidence="2">
    <location>
        <begin position="145"/>
        <end position="200"/>
    </location>
</feature>
<dbReference type="InterPro" id="IPR036236">
    <property type="entry name" value="Znf_C2H2_sf"/>
</dbReference>
<keyword evidence="1" id="KW-0479">Metal-binding</keyword>
<accession>A0A505IK99</accession>
<keyword evidence="1" id="KW-0862">Zinc</keyword>
<dbReference type="VEuPathDB" id="FungiDB:An01g00090"/>
<evidence type="ECO:0000256" key="1">
    <source>
        <dbReference type="PROSITE-ProRule" id="PRU00042"/>
    </source>
</evidence>
<name>A0A505IK99_ASPNG</name>
<dbReference type="VEuPathDB" id="FungiDB:ASPNIDRAFT2_1162046"/>
<reference evidence="5" key="1">
    <citation type="submission" date="2018-10" db="EMBL/GenBank/DDBJ databases">
        <title>FDA dAtabase for Regulatory Grade micrObial Sequences (FDA-ARGOS): Supporting development and validation of Infectious Disease Dx tests.</title>
        <authorList>
            <person name="Kerrigan L."/>
            <person name="Tallon L."/>
            <person name="Sadzewicz L."/>
            <person name="Sengamalay N."/>
            <person name="Ott S."/>
            <person name="Godinez A."/>
            <person name="Nagaraj S."/>
            <person name="Vavikolanu K."/>
            <person name="Nadendla S."/>
            <person name="George J."/>
            <person name="Sichtig H."/>
        </authorList>
    </citation>
    <scope>NUCLEOTIDE SEQUENCE [LARGE SCALE GENOMIC DNA]</scope>
    <source>
        <strain evidence="5">FDAARGOS_311</strain>
    </source>
</reference>
<dbReference type="Proteomes" id="UP000197666">
    <property type="component" value="Unassembled WGS sequence"/>
</dbReference>
<evidence type="ECO:0000259" key="3">
    <source>
        <dbReference type="PROSITE" id="PS50157"/>
    </source>
</evidence>
<feature type="domain" description="C2H2-type" evidence="3">
    <location>
        <begin position="112"/>
        <end position="141"/>
    </location>
</feature>
<dbReference type="VEuPathDB" id="FungiDB:M747DRAFT_331873"/>
<dbReference type="PANTHER" id="PTHR47251:SF1">
    <property type="entry name" value="FINGER DOMAIN PROTEIN, PUTATIVE (AFU_ORTHOLOGUE AFUA_3G04180)-RELATED"/>
    <property type="match status" value="1"/>
</dbReference>
<feature type="region of interest" description="Disordered" evidence="2">
    <location>
        <begin position="213"/>
        <end position="307"/>
    </location>
</feature>
<dbReference type="PROSITE" id="PS00028">
    <property type="entry name" value="ZINC_FINGER_C2H2_1"/>
    <property type="match status" value="1"/>
</dbReference>
<dbReference type="AlphaFoldDB" id="A0A505IK99"/>
<dbReference type="EMBL" id="NKJJ02000004">
    <property type="protein sequence ID" value="TPR12114.1"/>
    <property type="molecule type" value="Genomic_DNA"/>
</dbReference>
<gene>
    <name evidence="4" type="ORF">CAN33_0052095</name>
</gene>
<keyword evidence="1" id="KW-0863">Zinc-finger</keyword>
<dbReference type="GO" id="GO:0008270">
    <property type="term" value="F:zinc ion binding"/>
    <property type="evidence" value="ECO:0007669"/>
    <property type="project" value="UniProtKB-KW"/>
</dbReference>
<feature type="compositionally biased region" description="Acidic residues" evidence="2">
    <location>
        <begin position="230"/>
        <end position="242"/>
    </location>
</feature>
<dbReference type="PANTHER" id="PTHR47251">
    <property type="entry name" value="FINGER DOMAIN PROTEIN, PUTATIVE (AFU_ORTHOLOGUE AFUA_3G04180)-RELATED"/>
    <property type="match status" value="1"/>
</dbReference>
<dbReference type="VEuPathDB" id="FungiDB:ATCC64974_23400"/>
<protein>
    <submittedName>
        <fullName evidence="4">Translation initiation factor SUI1 family protein</fullName>
    </submittedName>
</protein>